<organism evidence="2 3">
    <name type="scientific">Batillaria attramentaria</name>
    <dbReference type="NCBI Taxonomy" id="370345"/>
    <lineage>
        <taxon>Eukaryota</taxon>
        <taxon>Metazoa</taxon>
        <taxon>Spiralia</taxon>
        <taxon>Lophotrochozoa</taxon>
        <taxon>Mollusca</taxon>
        <taxon>Gastropoda</taxon>
        <taxon>Caenogastropoda</taxon>
        <taxon>Sorbeoconcha</taxon>
        <taxon>Cerithioidea</taxon>
        <taxon>Batillariidae</taxon>
        <taxon>Batillaria</taxon>
    </lineage>
</organism>
<comment type="caution">
    <text evidence="2">The sequence shown here is derived from an EMBL/GenBank/DDBJ whole genome shotgun (WGS) entry which is preliminary data.</text>
</comment>
<feature type="compositionally biased region" description="Basic and acidic residues" evidence="1">
    <location>
        <begin position="16"/>
        <end position="27"/>
    </location>
</feature>
<dbReference type="EMBL" id="JACVVK020000571">
    <property type="protein sequence ID" value="KAK7465201.1"/>
    <property type="molecule type" value="Genomic_DNA"/>
</dbReference>
<name>A0ABD0J8Z1_9CAEN</name>
<dbReference type="AlphaFoldDB" id="A0ABD0J8Z1"/>
<evidence type="ECO:0000256" key="1">
    <source>
        <dbReference type="SAM" id="MobiDB-lite"/>
    </source>
</evidence>
<gene>
    <name evidence="2" type="ORF">BaRGS_00037630</name>
</gene>
<dbReference type="Proteomes" id="UP001519460">
    <property type="component" value="Unassembled WGS sequence"/>
</dbReference>
<evidence type="ECO:0000313" key="3">
    <source>
        <dbReference type="Proteomes" id="UP001519460"/>
    </source>
</evidence>
<keyword evidence="3" id="KW-1185">Reference proteome</keyword>
<proteinExistence type="predicted"/>
<accession>A0ABD0J8Z1</accession>
<evidence type="ECO:0000313" key="2">
    <source>
        <dbReference type="EMBL" id="KAK7465201.1"/>
    </source>
</evidence>
<feature type="region of interest" description="Disordered" evidence="1">
    <location>
        <begin position="1"/>
        <end position="30"/>
    </location>
</feature>
<protein>
    <submittedName>
        <fullName evidence="2">Uncharacterized protein</fullName>
    </submittedName>
</protein>
<sequence>MYTDATGVLVAPCDKSSTREENGKSDDVGSLQPVINHMTQQLNEVTADVQALKNANVLNEQARGSAYVRWGSNGCPNSSELVYSGA</sequence>
<reference evidence="2 3" key="1">
    <citation type="journal article" date="2023" name="Sci. Data">
        <title>Genome assembly of the Korean intertidal mud-creeper Batillaria attramentaria.</title>
        <authorList>
            <person name="Patra A.K."/>
            <person name="Ho P.T."/>
            <person name="Jun S."/>
            <person name="Lee S.J."/>
            <person name="Kim Y."/>
            <person name="Won Y.J."/>
        </authorList>
    </citation>
    <scope>NUCLEOTIDE SEQUENCE [LARGE SCALE GENOMIC DNA]</scope>
    <source>
        <strain evidence="2">Wonlab-2016</strain>
    </source>
</reference>